<reference evidence="5 6" key="1">
    <citation type="submission" date="2018-05" db="EMBL/GenBank/DDBJ databases">
        <title>Genome sequencing and assembly of the regulated plant pathogen Lachnellula willkommii and related sister species for the development of diagnostic species identification markers.</title>
        <authorList>
            <person name="Giroux E."/>
            <person name="Bilodeau G."/>
        </authorList>
    </citation>
    <scope>NUCLEOTIDE SEQUENCE [LARGE SCALE GENOMIC DNA]</scope>
    <source>
        <strain evidence="5 6">CBS 160.35</strain>
    </source>
</reference>
<dbReference type="InterPro" id="IPR004165">
    <property type="entry name" value="CoA_trans_fam_I"/>
</dbReference>
<keyword evidence="3" id="KW-0496">Mitochondrion</keyword>
<dbReference type="EC" id="2.8.3.5" evidence="3"/>
<comment type="function">
    <text evidence="3">Key enzyme for ketone body catabolism. Transfers the CoA moiety from succinate to acetoacetate. Formation of the enzyme-CoA intermediate proceeds via an unstable anhydride species formed between the carboxylate groups of the enzyme and substrate.</text>
</comment>
<dbReference type="InterPro" id="IPR012791">
    <property type="entry name" value="3-oxoacid_CoA-transf_B"/>
</dbReference>
<protein>
    <recommendedName>
        <fullName evidence="3">Succinyl-CoA:3-ketoacid-coenzyme A transferase</fullName>
        <ecNumber evidence="3">2.8.3.5</ecNumber>
    </recommendedName>
</protein>
<evidence type="ECO:0000313" key="5">
    <source>
        <dbReference type="EMBL" id="TVY34314.1"/>
    </source>
</evidence>
<dbReference type="Proteomes" id="UP000443090">
    <property type="component" value="Unassembled WGS sequence"/>
</dbReference>
<dbReference type="SMART" id="SM00882">
    <property type="entry name" value="CoA_trans"/>
    <property type="match status" value="2"/>
</dbReference>
<dbReference type="SUPFAM" id="SSF100950">
    <property type="entry name" value="NagB/RpiA/CoA transferase-like"/>
    <property type="match status" value="2"/>
</dbReference>
<gene>
    <name evidence="5" type="primary">OXCT1_1</name>
    <name evidence="5" type="ORF">LOCC1_G008377</name>
</gene>
<proteinExistence type="inferred from homology"/>
<dbReference type="UniPathway" id="UPA00929">
    <property type="reaction ID" value="UER00894"/>
</dbReference>
<keyword evidence="2 3" id="KW-0808">Transferase</keyword>
<evidence type="ECO:0000313" key="6">
    <source>
        <dbReference type="Proteomes" id="UP000443090"/>
    </source>
</evidence>
<dbReference type="GO" id="GO:0046952">
    <property type="term" value="P:ketone body catabolic process"/>
    <property type="evidence" value="ECO:0007669"/>
    <property type="project" value="InterPro"/>
</dbReference>
<comment type="pathway">
    <text evidence="3">Ketone metabolism; succinyl-CoA degradation; acetoacetyl-CoA from succinyl-CoA: step 1/1.</text>
</comment>
<evidence type="ECO:0000256" key="3">
    <source>
        <dbReference type="PIRNR" id="PIRNR000858"/>
    </source>
</evidence>
<name>A0A8H8RHU1_9HELO</name>
<keyword evidence="6" id="KW-1185">Reference proteome</keyword>
<dbReference type="PANTHER" id="PTHR13707:SF60">
    <property type="entry name" value="ACETATE COA-TRANSFERASE SUBUNIT ALPHA"/>
    <property type="match status" value="1"/>
</dbReference>
<dbReference type="GO" id="GO:0008260">
    <property type="term" value="F:succinyl-CoA:3-oxo-acid CoA-transferase activity"/>
    <property type="evidence" value="ECO:0007669"/>
    <property type="project" value="UniProtKB-EC"/>
</dbReference>
<evidence type="ECO:0000256" key="1">
    <source>
        <dbReference type="ARBA" id="ARBA00007154"/>
    </source>
</evidence>
<dbReference type="PANTHER" id="PTHR13707">
    <property type="entry name" value="KETOACID-COENZYME A TRANSFERASE"/>
    <property type="match status" value="1"/>
</dbReference>
<feature type="active site" description="5-glutamyl coenzyme A thioester intermediate" evidence="4">
    <location>
        <position position="388"/>
    </location>
</feature>
<dbReference type="OrthoDB" id="1933379at2759"/>
<dbReference type="NCBIfam" id="TIGR02428">
    <property type="entry name" value="pcaJ_scoB_fam"/>
    <property type="match status" value="1"/>
</dbReference>
<accession>A0A8H8RHU1</accession>
<dbReference type="InterPro" id="IPR014388">
    <property type="entry name" value="3-oxoacid_CoA-transferase"/>
</dbReference>
<dbReference type="PIRSF" id="PIRSF000858">
    <property type="entry name" value="SCOT-t"/>
    <property type="match status" value="1"/>
</dbReference>
<comment type="similarity">
    <text evidence="1 3">Belongs to the 3-oxoacid CoA-transferase family.</text>
</comment>
<dbReference type="Pfam" id="PF01144">
    <property type="entry name" value="CoA_trans"/>
    <property type="match status" value="2"/>
</dbReference>
<sequence>MATRRTSSICLARNLSLIPRARPLISPLHLHARQLRTTPIPREQKANLGAKRDAAAPKIVRGASKVFKDADEAVADIQSGSTILSAGFGLCGTAETIIAALSKRGKSGLHSLTAVSNNAGTTSGGGLTPLVNSGQIDRLILSFLGANKNLEKKYLGGEIAIELCPQGTIAERIRAGGAGIPAFFTPTGINTLLQSGEIPVRMGPVDKATGRTTVLEAGKPRETRIFNGKVYGMEEAIKGDVAILRAHKVDEAGNCQFRKEACELSHSLRYTTKAFGQIMGKAAKVTIVEAENIVPIGDIHPDSVHLQGIYVDRIVPATVDKVIEITKLKESADQASGEKSASQVRRERIAKRTAKELKHGYYVNLGVGIPTLAPSFLSPETKVWIQSENGLLGMFSVQGPYPTEEEVDADVVNAGKETVTIVPGGSTFDSAESFAMIRGGHIDVSVLGALQVSANGDLANFMIPGKVFKGMGGAMDLVGNPEQTKIVVATDHVAKDGSSKIVETCVLPLTGAKVVSTIITDLCVFDVDRVKGGLTLIELAPGVDVEEVRRKTDAKFAVADDVKSMD</sequence>
<dbReference type="Gene3D" id="3.40.1080.10">
    <property type="entry name" value="Glutaconate Coenzyme A-transferase"/>
    <property type="match status" value="2"/>
</dbReference>
<comment type="caution">
    <text evidence="5">The sequence shown here is derived from an EMBL/GenBank/DDBJ whole genome shotgun (WGS) entry which is preliminary data.</text>
</comment>
<evidence type="ECO:0000256" key="4">
    <source>
        <dbReference type="PIRSR" id="PIRSR000858-1"/>
    </source>
</evidence>
<organism evidence="5 6">
    <name type="scientific">Lachnellula occidentalis</name>
    <dbReference type="NCBI Taxonomy" id="215460"/>
    <lineage>
        <taxon>Eukaryota</taxon>
        <taxon>Fungi</taxon>
        <taxon>Dikarya</taxon>
        <taxon>Ascomycota</taxon>
        <taxon>Pezizomycotina</taxon>
        <taxon>Leotiomycetes</taxon>
        <taxon>Helotiales</taxon>
        <taxon>Lachnaceae</taxon>
        <taxon>Lachnellula</taxon>
    </lineage>
</organism>
<dbReference type="AlphaFoldDB" id="A0A8H8RHU1"/>
<comment type="catalytic activity">
    <reaction evidence="3">
        <text>a 3-oxo acid + succinyl-CoA = a 3-oxoacyl-CoA + succinate</text>
        <dbReference type="Rhea" id="RHEA:24564"/>
        <dbReference type="ChEBI" id="CHEBI:30031"/>
        <dbReference type="ChEBI" id="CHEBI:35973"/>
        <dbReference type="ChEBI" id="CHEBI:57292"/>
        <dbReference type="ChEBI" id="CHEBI:90726"/>
        <dbReference type="EC" id="2.8.3.5"/>
    </reaction>
</comment>
<dbReference type="InterPro" id="IPR037171">
    <property type="entry name" value="NagB/RpiA_transferase-like"/>
</dbReference>
<evidence type="ECO:0000256" key="2">
    <source>
        <dbReference type="ARBA" id="ARBA00022679"/>
    </source>
</evidence>
<dbReference type="EMBL" id="QGMI01001184">
    <property type="protein sequence ID" value="TVY34314.1"/>
    <property type="molecule type" value="Genomic_DNA"/>
</dbReference>